<dbReference type="AlphaFoldDB" id="W2D0C2"/>
<evidence type="ECO:0000313" key="2">
    <source>
        <dbReference type="EMBL" id="ETK12909.1"/>
    </source>
</evidence>
<dbReference type="Proteomes" id="UP000034980">
    <property type="component" value="Unassembled WGS sequence"/>
</dbReference>
<organism evidence="2 3">
    <name type="scientific">Tannerella sp. oral taxon BU063 isolate Cell 8/11</name>
    <dbReference type="NCBI Taxonomy" id="1411915"/>
    <lineage>
        <taxon>Bacteria</taxon>
        <taxon>Pseudomonadati</taxon>
        <taxon>Bacteroidota</taxon>
        <taxon>Bacteroidia</taxon>
        <taxon>Bacteroidales</taxon>
        <taxon>Tannerellaceae</taxon>
        <taxon>Tannerella</taxon>
    </lineage>
</organism>
<sequence>MVTLIRIYMCMMKSVWWAAKVGQFVGVPWGGGVEAWAFVDADSSFSGPGLGHPLRHPHRRVIGADVQADGQGRGTVGFMLDPF</sequence>
<reference evidence="2 3" key="1">
    <citation type="submission" date="2013-11" db="EMBL/GenBank/DDBJ databases">
        <title>Single cell genomics of uncultured Tannerella BU063 (oral taxon 286).</title>
        <authorList>
            <person name="Beall C.J."/>
            <person name="Campbell A.G."/>
            <person name="Griffen A.L."/>
            <person name="Podar M."/>
            <person name="Leys E.J."/>
        </authorList>
    </citation>
    <scope>NUCLEOTIDE SEQUENCE [LARGE SCALE GENOMIC DNA]</scope>
    <source>
        <strain evidence="2">Cell 8/11</strain>
    </source>
</reference>
<keyword evidence="1" id="KW-0732">Signal</keyword>
<dbReference type="EMBL" id="AYYF01001039">
    <property type="protein sequence ID" value="ETK12909.1"/>
    <property type="molecule type" value="Genomic_DNA"/>
</dbReference>
<evidence type="ECO:0000313" key="3">
    <source>
        <dbReference type="Proteomes" id="UP000034980"/>
    </source>
</evidence>
<feature type="signal peptide" evidence="1">
    <location>
        <begin position="1"/>
        <end position="18"/>
    </location>
</feature>
<accession>W2D0C2</accession>
<evidence type="ECO:0000256" key="1">
    <source>
        <dbReference type="SAM" id="SignalP"/>
    </source>
</evidence>
<feature type="chain" id="PRO_5004813250" evidence="1">
    <location>
        <begin position="19"/>
        <end position="83"/>
    </location>
</feature>
<protein>
    <submittedName>
        <fullName evidence="2">Uncharacterized protein</fullName>
    </submittedName>
</protein>
<name>W2D0C2_9BACT</name>
<gene>
    <name evidence="2" type="ORF">T235_06585</name>
</gene>
<proteinExistence type="predicted"/>
<comment type="caution">
    <text evidence="2">The sequence shown here is derived from an EMBL/GenBank/DDBJ whole genome shotgun (WGS) entry which is preliminary data.</text>
</comment>